<evidence type="ECO:0000313" key="6">
    <source>
        <dbReference type="RefSeq" id="XP_012859668.3"/>
    </source>
</evidence>
<keyword evidence="2" id="KW-0802">TPR repeat</keyword>
<dbReference type="Proteomes" id="UP000694863">
    <property type="component" value="Unplaced"/>
</dbReference>
<organism evidence="5 6">
    <name type="scientific">Echinops telfairi</name>
    <name type="common">Lesser hedgehog tenrec</name>
    <dbReference type="NCBI Taxonomy" id="9371"/>
    <lineage>
        <taxon>Eukaryota</taxon>
        <taxon>Metazoa</taxon>
        <taxon>Chordata</taxon>
        <taxon>Craniata</taxon>
        <taxon>Vertebrata</taxon>
        <taxon>Euteleostomi</taxon>
        <taxon>Mammalia</taxon>
        <taxon>Eutheria</taxon>
        <taxon>Afrotheria</taxon>
        <taxon>Tenrecidae</taxon>
        <taxon>Tenrecinae</taxon>
        <taxon>Echinops</taxon>
    </lineage>
</organism>
<protein>
    <submittedName>
        <fullName evidence="6">Interferon-induced protein with tetratricopeptide repeats 2</fullName>
    </submittedName>
</protein>
<keyword evidence="1" id="KW-0677">Repeat</keyword>
<proteinExistence type="inferred from homology"/>
<dbReference type="GeneID" id="101639394"/>
<comment type="similarity">
    <text evidence="3">Belongs to the IFIT family.</text>
</comment>
<dbReference type="InterPro" id="IPR019734">
    <property type="entry name" value="TPR_rpt"/>
</dbReference>
<name>A0ABM0ZQ02_ECHTE</name>
<evidence type="ECO:0000256" key="2">
    <source>
        <dbReference type="ARBA" id="ARBA00022803"/>
    </source>
</evidence>
<accession>A0ABM0ZQ02</accession>
<evidence type="ECO:0000256" key="3">
    <source>
        <dbReference type="ARBA" id="ARBA00038336"/>
    </source>
</evidence>
<dbReference type="InterPro" id="IPR011990">
    <property type="entry name" value="TPR-like_helical_dom_sf"/>
</dbReference>
<sequence>MSEITKSSLELSLRQLKCHFTWNLMEGEESLDDFENRVCHQIEFQNSEFKATTCNILAYLKHLRGQNETALQYLQQAEEFIQREHADRAEIRSLVTWGNCAWVYYHMDRLSEAQLYVDKVKQVCKKFSNPYRLESPELECEEGWTRLKSGGKFGERAKVCFEKALEKKPQHPEFTSGLAIVNYRLDKWPPQQNAVDALRQAMELNPDNEYVKVLLALKLLELNEEDKGDSLVEEAVEKAPYATDVLRSAANFYRKKGALDKVIEMLGRALDGMPNNAYVHYYIACCHRAKVLQMQHERFGEKEKLLELVHQAVDHFKKAEKLNANLLNIYSSLACLLAQAGQYEEADCYFQKEFRRELSPVVMQLLHLRYGNFQLYQMHCEEKAIHHFIEGIKINKRSKPKEKMKGKLEKIAKMRLFQNKDDPKALSLLKVLDELNREMEQADEDAERGLDPTGLLPSASIAQAGDEELGEGAQRGAARRQGCEAPPPWAGKG</sequence>
<dbReference type="SMART" id="SM00028">
    <property type="entry name" value="TPR"/>
    <property type="match status" value="4"/>
</dbReference>
<keyword evidence="5" id="KW-1185">Reference proteome</keyword>
<dbReference type="SUPFAM" id="SSF48452">
    <property type="entry name" value="TPR-like"/>
    <property type="match status" value="2"/>
</dbReference>
<dbReference type="PANTHER" id="PTHR10271">
    <property type="entry name" value="INTERFERON-INDUCED PROTEIN WITH TETRATRICOPEPTIDE REPEATS"/>
    <property type="match status" value="1"/>
</dbReference>
<feature type="region of interest" description="Disordered" evidence="4">
    <location>
        <begin position="440"/>
        <end position="493"/>
    </location>
</feature>
<evidence type="ECO:0000313" key="5">
    <source>
        <dbReference type="Proteomes" id="UP000694863"/>
    </source>
</evidence>
<evidence type="ECO:0000256" key="1">
    <source>
        <dbReference type="ARBA" id="ARBA00022737"/>
    </source>
</evidence>
<gene>
    <name evidence="6" type="primary">IFIT2</name>
</gene>
<dbReference type="RefSeq" id="XP_012859668.3">
    <property type="nucleotide sequence ID" value="XM_013004214.3"/>
</dbReference>
<dbReference type="Gene3D" id="1.25.40.10">
    <property type="entry name" value="Tetratricopeptide repeat domain"/>
    <property type="match status" value="3"/>
</dbReference>
<evidence type="ECO:0000256" key="4">
    <source>
        <dbReference type="SAM" id="MobiDB-lite"/>
    </source>
</evidence>
<reference evidence="6" key="1">
    <citation type="submission" date="2025-08" db="UniProtKB">
        <authorList>
            <consortium name="RefSeq"/>
        </authorList>
    </citation>
    <scope>IDENTIFICATION</scope>
</reference>
<dbReference type="PANTHER" id="PTHR10271:SF4">
    <property type="entry name" value="INTERFERON-INDUCED PROTEIN WITH TETRATRICOPEPTIDE REPEATS 2"/>
    <property type="match status" value="1"/>
</dbReference>